<evidence type="ECO:0000259" key="3">
    <source>
        <dbReference type="PROSITE" id="PS50222"/>
    </source>
</evidence>
<dbReference type="PROSITE" id="PS00018">
    <property type="entry name" value="EF_HAND_1"/>
    <property type="match status" value="2"/>
</dbReference>
<evidence type="ECO:0000256" key="2">
    <source>
        <dbReference type="SAM" id="SignalP"/>
    </source>
</evidence>
<evidence type="ECO:0000256" key="1">
    <source>
        <dbReference type="ARBA" id="ARBA00022837"/>
    </source>
</evidence>
<keyword evidence="1" id="KW-0106">Calcium</keyword>
<evidence type="ECO:0000313" key="4">
    <source>
        <dbReference type="Proteomes" id="UP000887572"/>
    </source>
</evidence>
<keyword evidence="2" id="KW-0732">Signal</keyword>
<evidence type="ECO:0000313" key="5">
    <source>
        <dbReference type="WBParaSite" id="Gr19_v10_g4887.t1"/>
    </source>
</evidence>
<reference evidence="5" key="1">
    <citation type="submission" date="2022-11" db="UniProtKB">
        <authorList>
            <consortium name="WormBaseParasite"/>
        </authorList>
    </citation>
    <scope>IDENTIFICATION</scope>
</reference>
<feature type="signal peptide" evidence="2">
    <location>
        <begin position="1"/>
        <end position="17"/>
    </location>
</feature>
<accession>A0A914HUV9</accession>
<protein>
    <submittedName>
        <fullName evidence="5">EF-hand domain-containing protein</fullName>
    </submittedName>
</protein>
<dbReference type="GO" id="GO:0005509">
    <property type="term" value="F:calcium ion binding"/>
    <property type="evidence" value="ECO:0007669"/>
    <property type="project" value="InterPro"/>
</dbReference>
<dbReference type="Pfam" id="PF13202">
    <property type="entry name" value="EF-hand_5"/>
    <property type="match status" value="2"/>
</dbReference>
<name>A0A914HUV9_GLORO</name>
<dbReference type="PROSITE" id="PS50222">
    <property type="entry name" value="EF_HAND_2"/>
    <property type="match status" value="1"/>
</dbReference>
<sequence length="140" mass="15456">MSASALLALALFGFAIGNKQEEQQQATKTPILPFNMELADSNGDGKVSLAELREFLDSEPFAQRFKGPLFEANGGELSIEQLKATSPTEAAKFVEEADNAPENGKLDFAEWKRFIYLMGEKMLDADKDGFISKQEMEGTR</sequence>
<dbReference type="Proteomes" id="UP000887572">
    <property type="component" value="Unplaced"/>
</dbReference>
<dbReference type="Gene3D" id="1.10.238.10">
    <property type="entry name" value="EF-hand"/>
    <property type="match status" value="1"/>
</dbReference>
<organism evidence="4 5">
    <name type="scientific">Globodera rostochiensis</name>
    <name type="common">Golden nematode worm</name>
    <name type="synonym">Heterodera rostochiensis</name>
    <dbReference type="NCBI Taxonomy" id="31243"/>
    <lineage>
        <taxon>Eukaryota</taxon>
        <taxon>Metazoa</taxon>
        <taxon>Ecdysozoa</taxon>
        <taxon>Nematoda</taxon>
        <taxon>Chromadorea</taxon>
        <taxon>Rhabditida</taxon>
        <taxon>Tylenchina</taxon>
        <taxon>Tylenchomorpha</taxon>
        <taxon>Tylenchoidea</taxon>
        <taxon>Heteroderidae</taxon>
        <taxon>Heteroderinae</taxon>
        <taxon>Globodera</taxon>
    </lineage>
</organism>
<dbReference type="InterPro" id="IPR002048">
    <property type="entry name" value="EF_hand_dom"/>
</dbReference>
<dbReference type="InterPro" id="IPR018247">
    <property type="entry name" value="EF_Hand_1_Ca_BS"/>
</dbReference>
<feature type="domain" description="EF-hand" evidence="3">
    <location>
        <begin position="36"/>
        <end position="62"/>
    </location>
</feature>
<keyword evidence="4" id="KW-1185">Reference proteome</keyword>
<dbReference type="SUPFAM" id="SSF47473">
    <property type="entry name" value="EF-hand"/>
    <property type="match status" value="1"/>
</dbReference>
<feature type="chain" id="PRO_5036735522" evidence="2">
    <location>
        <begin position="18"/>
        <end position="140"/>
    </location>
</feature>
<proteinExistence type="predicted"/>
<dbReference type="InterPro" id="IPR011992">
    <property type="entry name" value="EF-hand-dom_pair"/>
</dbReference>
<dbReference type="WBParaSite" id="Gr19_v10_g4887.t1">
    <property type="protein sequence ID" value="Gr19_v10_g4887.t1"/>
    <property type="gene ID" value="Gr19_v10_g4887"/>
</dbReference>
<dbReference type="AlphaFoldDB" id="A0A914HUV9"/>